<dbReference type="Proteomes" id="UP000001365">
    <property type="component" value="Chromosome"/>
</dbReference>
<reference evidence="1 2" key="1">
    <citation type="journal article" date="2009" name="PLoS Pathog.">
        <title>Genomic evidence for the evolution of Streptococcus equi: host restriction, increased virulence, and genetic exchange with human pathogens.</title>
        <authorList>
            <person name="Holden M.T.G."/>
            <person name="Heather Z."/>
            <person name="Paillot R."/>
            <person name="Steward K.F."/>
            <person name="Webb K."/>
            <person name="Ainslie F."/>
            <person name="Jourdan T."/>
            <person name="Bason N.C."/>
            <person name="Holroyd N.E."/>
            <person name="Mungall K."/>
            <person name="Quail M.A."/>
            <person name="Sanders M."/>
            <person name="Simmonds M."/>
            <person name="Willey D."/>
            <person name="Brooks K."/>
            <person name="Aanensen D.M."/>
            <person name="Spratt B.G."/>
            <person name="Jolley K.A."/>
            <person name="Maiden M.C.J."/>
            <person name="Kehoe M."/>
            <person name="Chanter N."/>
            <person name="Bentley S.D."/>
            <person name="Robinson C."/>
            <person name="Maskell D.J."/>
            <person name="Parkhill J."/>
            <person name="Waller A.S."/>
        </authorList>
    </citation>
    <scope>NUCLEOTIDE SEQUENCE [LARGE SCALE GENOMIC DNA]</scope>
    <source>
        <strain evidence="1 2">4047</strain>
    </source>
</reference>
<name>C0M7T4_STRE4</name>
<accession>C0M7T4</accession>
<organism evidence="1 2">
    <name type="scientific">Streptococcus equi subsp. equi (strain 4047)</name>
    <dbReference type="NCBI Taxonomy" id="553482"/>
    <lineage>
        <taxon>Bacteria</taxon>
        <taxon>Bacillati</taxon>
        <taxon>Bacillota</taxon>
        <taxon>Bacilli</taxon>
        <taxon>Lactobacillales</taxon>
        <taxon>Streptococcaceae</taxon>
        <taxon>Streptococcus</taxon>
    </lineage>
</organism>
<proteinExistence type="predicted"/>
<protein>
    <submittedName>
        <fullName evidence="1">Uncharacterized protein</fullName>
    </submittedName>
</protein>
<dbReference type="HOGENOM" id="CLU_3333371_0_0_9"/>
<dbReference type="KEGG" id="seu:SEQ_0314"/>
<evidence type="ECO:0000313" key="1">
    <source>
        <dbReference type="EMBL" id="CAW92409.1"/>
    </source>
</evidence>
<sequence length="38" mass="4187">MELPTTGIVELEKLGAREDWTGSLFFVSLSSLSSNNRT</sequence>
<gene>
    <name evidence="1" type="ordered locus">SEQ_0314</name>
</gene>
<dbReference type="EMBL" id="FM204883">
    <property type="protein sequence ID" value="CAW92409.1"/>
    <property type="molecule type" value="Genomic_DNA"/>
</dbReference>
<dbReference type="AlphaFoldDB" id="C0M7T4"/>
<evidence type="ECO:0000313" key="2">
    <source>
        <dbReference type="Proteomes" id="UP000001365"/>
    </source>
</evidence>